<dbReference type="EMBL" id="JWIN03000002">
    <property type="protein sequence ID" value="KAB1282673.1"/>
    <property type="molecule type" value="Genomic_DNA"/>
</dbReference>
<gene>
    <name evidence="2" type="ORF">Cadr_000001836</name>
</gene>
<comment type="caution">
    <text evidence="2">The sequence shown here is derived from an EMBL/GenBank/DDBJ whole genome shotgun (WGS) entry which is preliminary data.</text>
</comment>
<dbReference type="AlphaFoldDB" id="A0A5N4EGN0"/>
<sequence>MGVGLSTKTSLQFLDFSTTSQFQCSSICTTTAAAIASAASTSETTSIASSTMAPSTLQPEATTNAQRHSPQLPISNNRFHKFYNFYAYKCIKSQEDKGKTKINNTFQSIF</sequence>
<keyword evidence="3" id="KW-1185">Reference proteome</keyword>
<evidence type="ECO:0000313" key="3">
    <source>
        <dbReference type="Proteomes" id="UP000299084"/>
    </source>
</evidence>
<evidence type="ECO:0000256" key="1">
    <source>
        <dbReference type="SAM" id="MobiDB-lite"/>
    </source>
</evidence>
<evidence type="ECO:0000313" key="2">
    <source>
        <dbReference type="EMBL" id="KAB1282673.1"/>
    </source>
</evidence>
<organism evidence="2 3">
    <name type="scientific">Camelus dromedarius</name>
    <name type="common">Dromedary</name>
    <name type="synonym">Arabian camel</name>
    <dbReference type="NCBI Taxonomy" id="9838"/>
    <lineage>
        <taxon>Eukaryota</taxon>
        <taxon>Metazoa</taxon>
        <taxon>Chordata</taxon>
        <taxon>Craniata</taxon>
        <taxon>Vertebrata</taxon>
        <taxon>Euteleostomi</taxon>
        <taxon>Mammalia</taxon>
        <taxon>Eutheria</taxon>
        <taxon>Laurasiatheria</taxon>
        <taxon>Artiodactyla</taxon>
        <taxon>Tylopoda</taxon>
        <taxon>Camelidae</taxon>
        <taxon>Camelus</taxon>
    </lineage>
</organism>
<name>A0A5N4EGN0_CAMDR</name>
<accession>A0A5N4EGN0</accession>
<feature type="region of interest" description="Disordered" evidence="1">
    <location>
        <begin position="48"/>
        <end position="73"/>
    </location>
</feature>
<dbReference type="Proteomes" id="UP000299084">
    <property type="component" value="Unassembled WGS sequence"/>
</dbReference>
<feature type="compositionally biased region" description="Polar residues" evidence="1">
    <location>
        <begin position="52"/>
        <end position="73"/>
    </location>
</feature>
<proteinExistence type="predicted"/>
<reference evidence="2 3" key="1">
    <citation type="journal article" date="2019" name="Mol. Ecol. Resour.">
        <title>Improving Illumina assemblies with Hi-C and long reads: an example with the North African dromedary.</title>
        <authorList>
            <person name="Elbers J.P."/>
            <person name="Rogers M.F."/>
            <person name="Perelman P.L."/>
            <person name="Proskuryakova A.A."/>
            <person name="Serdyukova N.A."/>
            <person name="Johnson W.E."/>
            <person name="Horin P."/>
            <person name="Corander J."/>
            <person name="Murphy D."/>
            <person name="Burger P.A."/>
        </authorList>
    </citation>
    <scope>NUCLEOTIDE SEQUENCE [LARGE SCALE GENOMIC DNA]</scope>
    <source>
        <strain evidence="2">Drom800</strain>
        <tissue evidence="2">Blood</tissue>
    </source>
</reference>
<protein>
    <submittedName>
        <fullName evidence="2">Uncharacterized protein</fullName>
    </submittedName>
</protein>